<evidence type="ECO:0000256" key="3">
    <source>
        <dbReference type="SAM" id="SignalP"/>
    </source>
</evidence>
<dbReference type="PANTHER" id="PTHR33107">
    <property type="entry name" value="KUNITZ TRYPSIN INHIBITOR 2"/>
    <property type="match status" value="1"/>
</dbReference>
<dbReference type="GO" id="GO:0004866">
    <property type="term" value="F:endopeptidase inhibitor activity"/>
    <property type="evidence" value="ECO:0007669"/>
    <property type="project" value="InterPro"/>
</dbReference>
<name>A0A4D6ND37_VIGUN</name>
<keyword evidence="5" id="KW-1185">Reference proteome</keyword>
<dbReference type="Gramene" id="Vigun05g143400.1.v1.2">
    <property type="protein sequence ID" value="Vigun05g143400.1.v1.2.CDS.1"/>
    <property type="gene ID" value="Vigun05g143400.v1.2"/>
</dbReference>
<dbReference type="InterPro" id="IPR002160">
    <property type="entry name" value="Prot_inh_Kunz-lg"/>
</dbReference>
<dbReference type="Proteomes" id="UP000501690">
    <property type="component" value="Linkage Group LG10"/>
</dbReference>
<feature type="chain" id="PRO_5020021105" evidence="3">
    <location>
        <begin position="25"/>
        <end position="208"/>
    </location>
</feature>
<dbReference type="AlphaFoldDB" id="A0A4D6ND37"/>
<feature type="signal peptide" evidence="3">
    <location>
        <begin position="1"/>
        <end position="24"/>
    </location>
</feature>
<evidence type="ECO:0000313" key="4">
    <source>
        <dbReference type="EMBL" id="QCE11228.1"/>
    </source>
</evidence>
<accession>A0A4D6ND37</accession>
<dbReference type="PROSITE" id="PS00283">
    <property type="entry name" value="SOYBEAN_KUNITZ"/>
    <property type="match status" value="1"/>
</dbReference>
<sequence length="208" mass="22631">MKFSTLFSLFLLCVFTSYLPSANADLVDTDGNPLRNGGKYFIRPVIITGNGGGVQFAATGNETCPLSVIQLPSPFSNGLPVQISSPIKFLFIKENFNLDIGFTFVPPCAPTPSKWTVVRGEGDRHPVKLNGYDNTVAGWFKIKSVPVEIGGYNLLFCPENGYCGYVGVDIDSSRNRVLVVAQDENAAMWIQFQRVYGSSETAITQATA</sequence>
<keyword evidence="3" id="KW-0732">Signal</keyword>
<evidence type="ECO:0000313" key="5">
    <source>
        <dbReference type="Proteomes" id="UP000501690"/>
    </source>
</evidence>
<dbReference type="SMART" id="SM00452">
    <property type="entry name" value="STI"/>
    <property type="match status" value="1"/>
</dbReference>
<dbReference type="PRINTS" id="PR00291">
    <property type="entry name" value="KUNITZINHBTR"/>
</dbReference>
<comment type="similarity">
    <text evidence="1">Belongs to the protease inhibitor I3 (leguminous Kunitz-type inhibitor) family.</text>
</comment>
<gene>
    <name evidence="4" type="ORF">DEO72_LG10g2461</name>
</gene>
<reference evidence="4 5" key="1">
    <citation type="submission" date="2019-04" db="EMBL/GenBank/DDBJ databases">
        <title>An improved genome assembly and genetic linkage map for asparagus bean, Vigna unguiculata ssp. sesquipedialis.</title>
        <authorList>
            <person name="Xia Q."/>
            <person name="Zhang R."/>
            <person name="Dong Y."/>
        </authorList>
    </citation>
    <scope>NUCLEOTIDE SEQUENCE [LARGE SCALE GENOMIC DNA]</scope>
    <source>
        <tissue evidence="4">Leaf</tissue>
    </source>
</reference>
<evidence type="ECO:0000256" key="2">
    <source>
        <dbReference type="ARBA" id="ARBA00023157"/>
    </source>
</evidence>
<dbReference type="EMBL" id="CP039354">
    <property type="protein sequence ID" value="QCE11228.1"/>
    <property type="molecule type" value="Genomic_DNA"/>
</dbReference>
<evidence type="ECO:0000256" key="1">
    <source>
        <dbReference type="ARBA" id="ARBA00005440"/>
    </source>
</evidence>
<dbReference type="OrthoDB" id="1745944at2759"/>
<proteinExistence type="inferred from homology"/>
<dbReference type="CDD" id="cd23362">
    <property type="entry name" value="beta-trefoil_STI_WCI3-like"/>
    <property type="match status" value="1"/>
</dbReference>
<keyword evidence="2" id="KW-1015">Disulfide bond</keyword>
<protein>
    <submittedName>
        <fullName evidence="4">Kunitz inhibitor ST1-like</fullName>
    </submittedName>
</protein>
<dbReference type="PANTHER" id="PTHR33107:SF81">
    <property type="entry name" value="TRYPSIN INHIBITOR A"/>
    <property type="match status" value="1"/>
</dbReference>
<dbReference type="InterPro" id="IPR011065">
    <property type="entry name" value="Kunitz_inhibitor_STI-like_sf"/>
</dbReference>
<dbReference type="Gene3D" id="2.80.10.50">
    <property type="match status" value="1"/>
</dbReference>
<dbReference type="Pfam" id="PF00197">
    <property type="entry name" value="Kunitz_legume"/>
    <property type="match status" value="1"/>
</dbReference>
<organism evidence="4 5">
    <name type="scientific">Vigna unguiculata</name>
    <name type="common">Cowpea</name>
    <dbReference type="NCBI Taxonomy" id="3917"/>
    <lineage>
        <taxon>Eukaryota</taxon>
        <taxon>Viridiplantae</taxon>
        <taxon>Streptophyta</taxon>
        <taxon>Embryophyta</taxon>
        <taxon>Tracheophyta</taxon>
        <taxon>Spermatophyta</taxon>
        <taxon>Magnoliopsida</taxon>
        <taxon>eudicotyledons</taxon>
        <taxon>Gunneridae</taxon>
        <taxon>Pentapetalae</taxon>
        <taxon>rosids</taxon>
        <taxon>fabids</taxon>
        <taxon>Fabales</taxon>
        <taxon>Fabaceae</taxon>
        <taxon>Papilionoideae</taxon>
        <taxon>50 kb inversion clade</taxon>
        <taxon>NPAAA clade</taxon>
        <taxon>indigoferoid/millettioid clade</taxon>
        <taxon>Phaseoleae</taxon>
        <taxon>Vigna</taxon>
    </lineage>
</organism>
<dbReference type="SUPFAM" id="SSF50386">
    <property type="entry name" value="STI-like"/>
    <property type="match status" value="1"/>
</dbReference>